<accession>A0A1C1A1D6</accession>
<keyword evidence="2" id="KW-0238">DNA-binding</keyword>
<evidence type="ECO:0000259" key="4">
    <source>
        <dbReference type="PROSITE" id="PS51898"/>
    </source>
</evidence>
<reference evidence="6" key="1">
    <citation type="submission" date="2016-05" db="EMBL/GenBank/DDBJ databases">
        <title>Paenibacillus oryzae. sp. nov., isolated from the rice root.</title>
        <authorList>
            <person name="Zhang J."/>
            <person name="Zhang X."/>
        </authorList>
    </citation>
    <scope>NUCLEOTIDE SEQUENCE [LARGE SCALE GENOMIC DNA]</scope>
    <source>
        <strain evidence="6">KCTC13222</strain>
    </source>
</reference>
<dbReference type="PROSITE" id="PS51898">
    <property type="entry name" value="TYR_RECOMBINASE"/>
    <property type="match status" value="1"/>
</dbReference>
<evidence type="ECO:0000313" key="5">
    <source>
        <dbReference type="EMBL" id="OCT14341.1"/>
    </source>
</evidence>
<name>A0A1C1A1D6_9BACL</name>
<dbReference type="SUPFAM" id="SSF56349">
    <property type="entry name" value="DNA breaking-rejoining enzymes"/>
    <property type="match status" value="1"/>
</dbReference>
<dbReference type="RefSeq" id="WP_065853193.1">
    <property type="nucleotide sequence ID" value="NZ_LYPC01000020.1"/>
</dbReference>
<dbReference type="CDD" id="cd00397">
    <property type="entry name" value="DNA_BRE_C"/>
    <property type="match status" value="1"/>
</dbReference>
<dbReference type="InterPro" id="IPR013762">
    <property type="entry name" value="Integrase-like_cat_sf"/>
</dbReference>
<evidence type="ECO:0000256" key="3">
    <source>
        <dbReference type="ARBA" id="ARBA00023172"/>
    </source>
</evidence>
<dbReference type="OrthoDB" id="9785687at2"/>
<feature type="domain" description="Tyr recombinase" evidence="4">
    <location>
        <begin position="296"/>
        <end position="542"/>
    </location>
</feature>
<proteinExistence type="inferred from homology"/>
<sequence length="570" mass="65095">MKIGIGLVYLIVIYNKMNNDTKRRMGLGYKELLSRAALMTETVRLIAYARYYKSLQINGLYYVHQVDGSNAIAICGPDHKTHHESTTFLLSQLHDKKCQIKTVEGHARNLKKFLDFLMFWLLEDEMESIHHVPVKSGGTYPLEVILLGFADYLRCIPNGYKPFSELKGSNHSIQWSMLKSIPLNKYAMAEGKVVPAVRNDHNQLRKVDWCEYSPGALAPILYTACAYLEFLRERTKRYVNLPIEQIPRKEIRESYSLISGTAGSRIRIVFDVENLAHDSGTAGPSGGKGRQGTPIDRSEVISEAEANSFFTFLNPYEDAQDLLLFTILRYFGLRPGEAANIQIDESSVPTNLEMYHSSREALVLSLLGNIKFIQEKGLHGNWVIHTGWKTKASQREVPLINHKAIDPYSGAEIHFPTQDQFTDILYWALVQRSDLMSHNHGKDHGFLFVSSSNNSRGKPLSEKGVYSKFNKLVNKLWVNSQNSIDLRSYYPHTFRHLFATSLCLRYRRPIEEISKWLGHSSVTITQNSYIHWIPETNTEIEKGEVAHMSKLYKEQADISERAMLSRGEEV</sequence>
<organism evidence="5 6">
    <name type="scientific">Paenibacillus pectinilyticus</name>
    <dbReference type="NCBI Taxonomy" id="512399"/>
    <lineage>
        <taxon>Bacteria</taxon>
        <taxon>Bacillati</taxon>
        <taxon>Bacillota</taxon>
        <taxon>Bacilli</taxon>
        <taxon>Bacillales</taxon>
        <taxon>Paenibacillaceae</taxon>
        <taxon>Paenibacillus</taxon>
    </lineage>
</organism>
<dbReference type="AlphaFoldDB" id="A0A1C1A1D6"/>
<dbReference type="STRING" id="512399.A8709_26310"/>
<dbReference type="InterPro" id="IPR050090">
    <property type="entry name" value="Tyrosine_recombinase_XerCD"/>
</dbReference>
<keyword evidence="3" id="KW-0233">DNA recombination</keyword>
<dbReference type="Pfam" id="PF00589">
    <property type="entry name" value="Phage_integrase"/>
    <property type="match status" value="1"/>
</dbReference>
<protein>
    <recommendedName>
        <fullName evidence="4">Tyr recombinase domain-containing protein</fullName>
    </recommendedName>
</protein>
<evidence type="ECO:0000256" key="1">
    <source>
        <dbReference type="ARBA" id="ARBA00008857"/>
    </source>
</evidence>
<dbReference type="Proteomes" id="UP000093309">
    <property type="component" value="Unassembled WGS sequence"/>
</dbReference>
<dbReference type="GO" id="GO:0015074">
    <property type="term" value="P:DNA integration"/>
    <property type="evidence" value="ECO:0007669"/>
    <property type="project" value="InterPro"/>
</dbReference>
<dbReference type="GO" id="GO:0006310">
    <property type="term" value="P:DNA recombination"/>
    <property type="evidence" value="ECO:0007669"/>
    <property type="project" value="UniProtKB-KW"/>
</dbReference>
<evidence type="ECO:0000313" key="6">
    <source>
        <dbReference type="Proteomes" id="UP000093309"/>
    </source>
</evidence>
<keyword evidence="6" id="KW-1185">Reference proteome</keyword>
<comment type="similarity">
    <text evidence="1">Belongs to the 'phage' integrase family.</text>
</comment>
<dbReference type="GO" id="GO:0003677">
    <property type="term" value="F:DNA binding"/>
    <property type="evidence" value="ECO:0007669"/>
    <property type="project" value="UniProtKB-KW"/>
</dbReference>
<dbReference type="PANTHER" id="PTHR30349">
    <property type="entry name" value="PHAGE INTEGRASE-RELATED"/>
    <property type="match status" value="1"/>
</dbReference>
<dbReference type="InterPro" id="IPR011010">
    <property type="entry name" value="DNA_brk_join_enz"/>
</dbReference>
<evidence type="ECO:0000256" key="2">
    <source>
        <dbReference type="ARBA" id="ARBA00023125"/>
    </source>
</evidence>
<dbReference type="EMBL" id="LYPC01000020">
    <property type="protein sequence ID" value="OCT14341.1"/>
    <property type="molecule type" value="Genomic_DNA"/>
</dbReference>
<dbReference type="InterPro" id="IPR002104">
    <property type="entry name" value="Integrase_catalytic"/>
</dbReference>
<gene>
    <name evidence="5" type="ORF">A8709_26310</name>
</gene>
<dbReference type="Gene3D" id="1.10.443.10">
    <property type="entry name" value="Intergrase catalytic core"/>
    <property type="match status" value="1"/>
</dbReference>
<dbReference type="PANTHER" id="PTHR30349:SF41">
    <property type="entry name" value="INTEGRASE_RECOMBINASE PROTEIN MJ0367-RELATED"/>
    <property type="match status" value="1"/>
</dbReference>
<comment type="caution">
    <text evidence="5">The sequence shown here is derived from an EMBL/GenBank/DDBJ whole genome shotgun (WGS) entry which is preliminary data.</text>
</comment>